<reference evidence="1" key="1">
    <citation type="submission" date="2024-03" db="EMBL/GenBank/DDBJ databases">
        <authorList>
            <person name="Plomp N."/>
            <person name="Harmsen H.J."/>
        </authorList>
    </citation>
    <scope>NUCLEOTIDE SEQUENCE</scope>
    <source>
        <strain evidence="1">HTF-128</strain>
    </source>
</reference>
<evidence type="ECO:0000313" key="2">
    <source>
        <dbReference type="Proteomes" id="UP001373196"/>
    </source>
</evidence>
<dbReference type="RefSeq" id="WP_339394577.1">
    <property type="nucleotide sequence ID" value="NZ_JBBFGL010000001.1"/>
</dbReference>
<organism evidence="1 2">
    <name type="scientific">Faecalibacterium wellingii</name>
    <dbReference type="NCBI Taxonomy" id="2929491"/>
    <lineage>
        <taxon>Bacteria</taxon>
        <taxon>Bacillati</taxon>
        <taxon>Bacillota</taxon>
        <taxon>Clostridia</taxon>
        <taxon>Eubacteriales</taxon>
        <taxon>Oscillospiraceae</taxon>
        <taxon>Faecalibacterium</taxon>
    </lineage>
</organism>
<dbReference type="AlphaFoldDB" id="A0AB35Y8C0"/>
<protein>
    <recommendedName>
        <fullName evidence="3">PD-(D/E)XK nuclease superfamily protein</fullName>
    </recommendedName>
</protein>
<accession>A0AB35Y8C0</accession>
<name>A0AB35Y8C0_9FIRM</name>
<dbReference type="SUPFAM" id="SSF52980">
    <property type="entry name" value="Restriction endonuclease-like"/>
    <property type="match status" value="1"/>
</dbReference>
<comment type="caution">
    <text evidence="1">The sequence shown here is derived from an EMBL/GenBank/DDBJ whole genome shotgun (WGS) entry which is preliminary data.</text>
</comment>
<dbReference type="Proteomes" id="UP001373196">
    <property type="component" value="Unassembled WGS sequence"/>
</dbReference>
<evidence type="ECO:0000313" key="1">
    <source>
        <dbReference type="EMBL" id="MEJ5194803.1"/>
    </source>
</evidence>
<proteinExistence type="predicted"/>
<dbReference type="Gene3D" id="3.40.1350.10">
    <property type="match status" value="1"/>
</dbReference>
<sequence length="168" mass="19977">MHSSYFVLKNKEGKQAEQLVKDYLTDRGYTVQDVSEEQDNYQNDIDFIVQKDGRTSKIEVKLDTRLAETQNIAFEDVFYLKDKETGQTETREGYYHYSQCDFLIFVSPADNNLYMVHFRKLKENEISLENCFKFVKFYSYTDRCQKRMRIVPVSTLKENGLLSIFSYQ</sequence>
<dbReference type="InterPro" id="IPR011335">
    <property type="entry name" value="Restrct_endonuc-II-like"/>
</dbReference>
<dbReference type="GO" id="GO:0003676">
    <property type="term" value="F:nucleic acid binding"/>
    <property type="evidence" value="ECO:0007669"/>
    <property type="project" value="InterPro"/>
</dbReference>
<evidence type="ECO:0008006" key="3">
    <source>
        <dbReference type="Google" id="ProtNLM"/>
    </source>
</evidence>
<gene>
    <name evidence="1" type="ORF">WF834_01205</name>
</gene>
<dbReference type="InterPro" id="IPR011856">
    <property type="entry name" value="tRNA_endonuc-like_dom_sf"/>
</dbReference>
<dbReference type="EMBL" id="JBBFGL010000001">
    <property type="protein sequence ID" value="MEJ5194803.1"/>
    <property type="molecule type" value="Genomic_DNA"/>
</dbReference>